<dbReference type="Pfam" id="PF21581">
    <property type="entry name" value="SCD"/>
    <property type="match status" value="1"/>
</dbReference>
<feature type="region of interest" description="Disordered" evidence="2">
    <location>
        <begin position="1"/>
        <end position="119"/>
    </location>
</feature>
<feature type="compositionally biased region" description="Acidic residues" evidence="2">
    <location>
        <begin position="1373"/>
        <end position="1396"/>
    </location>
</feature>
<dbReference type="GO" id="GO:0007062">
    <property type="term" value="P:sister chromatid cohesion"/>
    <property type="evidence" value="ECO:0007669"/>
    <property type="project" value="UniProtKB-ARBA"/>
</dbReference>
<dbReference type="SUPFAM" id="SSF48371">
    <property type="entry name" value="ARM repeat"/>
    <property type="match status" value="1"/>
</dbReference>
<reference evidence="4 5" key="1">
    <citation type="submission" date="2019-03" db="EMBL/GenBank/DDBJ databases">
        <title>Rhodosporidium diobovatum UCD-FST 08-225 genome sequencing, assembly, and annotation.</title>
        <authorList>
            <person name="Fakankun I.U."/>
            <person name="Fristensky B."/>
            <person name="Levin D.B."/>
        </authorList>
    </citation>
    <scope>NUCLEOTIDE SEQUENCE [LARGE SCALE GENOMIC DNA]</scope>
    <source>
        <strain evidence="4 5">UCD-FST 08-225</strain>
    </source>
</reference>
<dbReference type="GO" id="GO:0008278">
    <property type="term" value="C:cohesin complex"/>
    <property type="evidence" value="ECO:0007669"/>
    <property type="project" value="TreeGrafter"/>
</dbReference>
<dbReference type="EMBL" id="SOZI01000081">
    <property type="protein sequence ID" value="TNY19923.1"/>
    <property type="molecule type" value="Genomic_DNA"/>
</dbReference>
<dbReference type="Pfam" id="PF24571">
    <property type="entry name" value="HEAT_SCC3-SA"/>
    <property type="match status" value="1"/>
</dbReference>
<keyword evidence="1" id="KW-0175">Coiled coil</keyword>
<proteinExistence type="predicted"/>
<feature type="coiled-coil region" evidence="1">
    <location>
        <begin position="299"/>
        <end position="333"/>
    </location>
</feature>
<organism evidence="4 5">
    <name type="scientific">Rhodotorula diobovata</name>
    <dbReference type="NCBI Taxonomy" id="5288"/>
    <lineage>
        <taxon>Eukaryota</taxon>
        <taxon>Fungi</taxon>
        <taxon>Dikarya</taxon>
        <taxon>Basidiomycota</taxon>
        <taxon>Pucciniomycotina</taxon>
        <taxon>Microbotryomycetes</taxon>
        <taxon>Sporidiobolales</taxon>
        <taxon>Sporidiobolaceae</taxon>
        <taxon>Rhodotorula</taxon>
    </lineage>
</organism>
<protein>
    <recommendedName>
        <fullName evidence="3">SCD domain-containing protein</fullName>
    </recommendedName>
</protein>
<feature type="compositionally biased region" description="Basic and acidic residues" evidence="2">
    <location>
        <begin position="1"/>
        <end position="13"/>
    </location>
</feature>
<feature type="compositionally biased region" description="Basic residues" evidence="2">
    <location>
        <begin position="642"/>
        <end position="658"/>
    </location>
</feature>
<dbReference type="Proteomes" id="UP000311382">
    <property type="component" value="Unassembled WGS sequence"/>
</dbReference>
<feature type="compositionally biased region" description="Acidic residues" evidence="2">
    <location>
        <begin position="1454"/>
        <end position="1467"/>
    </location>
</feature>
<sequence length="1554" mass="169798">MSGRVRKEVERLDPSTGKAKAKTAADDDDDEDDDDDSEVSPDEAEDDDGEFKVPTSIKTGSRKRAPPGTSPGPLPKARAPRAKKAARTATKAAGTRKRKAAADGDDDEDAEGAPAAKKATTGKDFKIANDNGLFNAVKNPNTALQTTAEDWIESYREESGPAMAELVNFVLRCCGCNATVDEHQAEDENGIVENLKDVVDEFKQEENLAYPLVSRSKPYKKFRDSLAQFLQKLLTASADDVLFSTSFYEHFQAWVHAMSSSQIRALRHTATVVVLLCVNALSTLHVQVRKEHAQAVRAKEAEEKKSRKDKARLRDMERQVKEAHERLETVEAFMDESYTSVFVNRYRDADAVIRSECISALGSWMKLDPDYWIDGDYLRYIGWVLSDESKDARRESVRALFSLYQKDAYLGKLHHFTDRFKQQLVDMAVGEHDLAVRIQALQVVRQIDAHGLLEDERQRDEVAMLVFEKEPRVRVAAAHFFRGLVDEQVEEMQGELDVKHKNKTARGRKVGGAGRKSKQAEKALTAAIEYKVLAQLLAKYGKKLDGAPTGEDTEDEDADSQRRRANGSEDLSVGDLAPGRAGGAAEGEDAGESGPALPRGRVAFAVEALWGALESLQDWQAMLEYVLKDHSAAAAANGANGHAKKGRAAKGRGGKKAARANGDAEDEEMEDAEAEEEEEEEEDEEEQLPEEVRLSEEEETLFIEVLLSCLTRVTTATATKKKDKEVEDEEHSSVGRAIIEALPKLFAKNQAHPTRIVDILALPRIVSLELYLEGQQVSAYEALWDDVTKQLLKHTQPDVLDAAARTLSAFLSAKDLSATNQAKMSELEETLISALRTAAGEDVESASFSEDELHTLAACVARLQKLTRVRNLAVTLEETDGGKETSALDILDGILNRGRLGYKEETAMVEHALNVLGTHLSWQLYTVHAETRSSGTTDLPAVLAVAERRRSLLDKLEEFAVGGETNTSEGVKQVALTFLLDLHTISHTITMPSADPDNLLSELKLTPSDELQARCAGYVEAEIERYAESLREAEEEEQDPTQREAASDDDASSGSETETERSQGRSQRAKGKGKKKAPAKKGKGKQAAPKKAEKRRRKTAAQIRADNAKEQARLVAQQRFEQALAPFVRVLHSTTFNLRHSAVLLKHWGRLGAASDEQAKLLMHDLRDEGIYGMASDVVAAIVVDVLKGACDLHIDSPELPASTGEEPLVSLGRQLSGVAAVRGAHLAIVDTLPAEDHLRLHLDALKWIVPKLAHLEQVNRKDERNRAMVFFKALAHILLGLDGRSALKAKTTLDALLDEHELQDIVASTTAHKAWEPVRAYQRRLITAMSKDPSIRKAAANGARKPAAPTKAPRLKGKTAAKGKGKGKAVFSDDEEEDVEQEEDQLAADEEEQDVPEPSTSARPTQSQSQSLYGSQARPQRRPPSPSQELFGPGGGGSAGSAKRRRVSPPAAADEEEEEEPEEEAGDGSPAPRATASQASSQGRKRARDEGADADEGGLGGTGDLGPTQTQLDADEDSGVLAAGPAGSDTFEREESVESMASLAEVQGKRRRL</sequence>
<dbReference type="GO" id="GO:0000785">
    <property type="term" value="C:chromatin"/>
    <property type="evidence" value="ECO:0007669"/>
    <property type="project" value="TreeGrafter"/>
</dbReference>
<keyword evidence="5" id="KW-1185">Reference proteome</keyword>
<feature type="compositionally biased region" description="Polar residues" evidence="2">
    <location>
        <begin position="1399"/>
        <end position="1415"/>
    </location>
</feature>
<dbReference type="PROSITE" id="PS51425">
    <property type="entry name" value="SCD"/>
    <property type="match status" value="1"/>
</dbReference>
<dbReference type="STRING" id="5288.A0A5C5FST8"/>
<dbReference type="InterPro" id="IPR039662">
    <property type="entry name" value="Cohesin_Scc3/SA"/>
</dbReference>
<feature type="compositionally biased region" description="Acidic residues" evidence="2">
    <location>
        <begin position="663"/>
        <end position="689"/>
    </location>
</feature>
<feature type="region of interest" description="Disordered" evidence="2">
    <location>
        <begin position="544"/>
        <end position="595"/>
    </location>
</feature>
<evidence type="ECO:0000256" key="1">
    <source>
        <dbReference type="SAM" id="Coils"/>
    </source>
</evidence>
<feature type="compositionally biased region" description="Basic residues" evidence="2">
    <location>
        <begin position="1067"/>
        <end position="1084"/>
    </location>
</feature>
<name>A0A5C5FST8_9BASI</name>
<feature type="region of interest" description="Disordered" evidence="2">
    <location>
        <begin position="1030"/>
        <end position="1105"/>
    </location>
</feature>
<dbReference type="InterPro" id="IPR016024">
    <property type="entry name" value="ARM-type_fold"/>
</dbReference>
<dbReference type="PANTHER" id="PTHR11199:SF0">
    <property type="entry name" value="LD34181P-RELATED"/>
    <property type="match status" value="1"/>
</dbReference>
<dbReference type="InterPro" id="IPR056396">
    <property type="entry name" value="HEAT_SCC3-SA"/>
</dbReference>
<dbReference type="InterPro" id="IPR020839">
    <property type="entry name" value="SCD"/>
</dbReference>
<feature type="compositionally biased region" description="Acidic residues" evidence="2">
    <location>
        <begin position="26"/>
        <end position="49"/>
    </location>
</feature>
<feature type="compositionally biased region" description="Basic residues" evidence="2">
    <location>
        <begin position="1354"/>
        <end position="1368"/>
    </location>
</feature>
<gene>
    <name evidence="4" type="ORF">DMC30DRAFT_417475</name>
</gene>
<evidence type="ECO:0000256" key="2">
    <source>
        <dbReference type="SAM" id="MobiDB-lite"/>
    </source>
</evidence>
<feature type="region of interest" description="Disordered" evidence="2">
    <location>
        <begin position="636"/>
        <end position="694"/>
    </location>
</feature>
<accession>A0A5C5FST8</accession>
<evidence type="ECO:0000259" key="3">
    <source>
        <dbReference type="PROSITE" id="PS51425"/>
    </source>
</evidence>
<dbReference type="PANTHER" id="PTHR11199">
    <property type="entry name" value="STROMAL ANTIGEN"/>
    <property type="match status" value="1"/>
</dbReference>
<dbReference type="Pfam" id="PF08514">
    <property type="entry name" value="STAG"/>
    <property type="match status" value="1"/>
</dbReference>
<comment type="caution">
    <text evidence="4">The sequence shown here is derived from an EMBL/GenBank/DDBJ whole genome shotgun (WGS) entry which is preliminary data.</text>
</comment>
<evidence type="ECO:0000313" key="5">
    <source>
        <dbReference type="Proteomes" id="UP000311382"/>
    </source>
</evidence>
<evidence type="ECO:0000313" key="4">
    <source>
        <dbReference type="EMBL" id="TNY19923.1"/>
    </source>
</evidence>
<feature type="region of interest" description="Disordered" evidence="2">
    <location>
        <begin position="1337"/>
        <end position="1554"/>
    </location>
</feature>
<dbReference type="OrthoDB" id="498590at2759"/>
<feature type="compositionally biased region" description="Low complexity" evidence="2">
    <location>
        <begin position="1337"/>
        <end position="1353"/>
    </location>
</feature>
<dbReference type="GO" id="GO:0005634">
    <property type="term" value="C:nucleus"/>
    <property type="evidence" value="ECO:0007669"/>
    <property type="project" value="TreeGrafter"/>
</dbReference>
<dbReference type="InterPro" id="IPR013721">
    <property type="entry name" value="STAG"/>
</dbReference>
<dbReference type="GO" id="GO:0003682">
    <property type="term" value="F:chromatin binding"/>
    <property type="evidence" value="ECO:0007669"/>
    <property type="project" value="TreeGrafter"/>
</dbReference>
<feature type="domain" description="SCD" evidence="3">
    <location>
        <begin position="342"/>
        <end position="427"/>
    </location>
</feature>